<dbReference type="Proteomes" id="UP000198824">
    <property type="component" value="Unassembled WGS sequence"/>
</dbReference>
<evidence type="ECO:0008006" key="3">
    <source>
        <dbReference type="Google" id="ProtNLM"/>
    </source>
</evidence>
<sequence>MATVMRIEAEQGAPTELAARIHQLGRDCALLSVGELCHRTDRLRVQAAAGGFAALARLAGALGDALAKDGRAAPVRIYIDLMEDALGCAGQGAAAGEALLAAASVRLA</sequence>
<evidence type="ECO:0000313" key="2">
    <source>
        <dbReference type="Proteomes" id="UP000198824"/>
    </source>
</evidence>
<dbReference type="RefSeq" id="WP_093315767.1">
    <property type="nucleotide sequence ID" value="NZ_FOZG01000002.1"/>
</dbReference>
<dbReference type="STRING" id="1166337.SAMN05192580_2987"/>
<gene>
    <name evidence="1" type="ORF">SAMN05192580_2987</name>
</gene>
<name>A0A1I6LMM5_9SPHN</name>
<evidence type="ECO:0000313" key="1">
    <source>
        <dbReference type="EMBL" id="SFS04746.1"/>
    </source>
</evidence>
<accession>A0A1I6LMM5</accession>
<dbReference type="AlphaFoldDB" id="A0A1I6LMM5"/>
<organism evidence="1 2">
    <name type="scientific">Sphingomonas jatrophae</name>
    <dbReference type="NCBI Taxonomy" id="1166337"/>
    <lineage>
        <taxon>Bacteria</taxon>
        <taxon>Pseudomonadati</taxon>
        <taxon>Pseudomonadota</taxon>
        <taxon>Alphaproteobacteria</taxon>
        <taxon>Sphingomonadales</taxon>
        <taxon>Sphingomonadaceae</taxon>
        <taxon>Sphingomonas</taxon>
    </lineage>
</organism>
<keyword evidence="2" id="KW-1185">Reference proteome</keyword>
<reference evidence="1 2" key="1">
    <citation type="submission" date="2016-10" db="EMBL/GenBank/DDBJ databases">
        <authorList>
            <person name="de Groot N.N."/>
        </authorList>
    </citation>
    <scope>NUCLEOTIDE SEQUENCE [LARGE SCALE GENOMIC DNA]</scope>
    <source>
        <strain evidence="1 2">S5-249</strain>
    </source>
</reference>
<proteinExistence type="predicted"/>
<dbReference type="EMBL" id="FOZG01000002">
    <property type="protein sequence ID" value="SFS04746.1"/>
    <property type="molecule type" value="Genomic_DNA"/>
</dbReference>
<protein>
    <recommendedName>
        <fullName evidence="3">Hpt domain-containing protein</fullName>
    </recommendedName>
</protein>